<evidence type="ECO:0000256" key="1">
    <source>
        <dbReference type="SAM" id="MobiDB-lite"/>
    </source>
</evidence>
<keyword evidence="3" id="KW-1185">Reference proteome</keyword>
<protein>
    <recommendedName>
        <fullName evidence="4">DUF2188 domain-containing protein</fullName>
    </recommendedName>
</protein>
<evidence type="ECO:0000313" key="3">
    <source>
        <dbReference type="Proteomes" id="UP000433050"/>
    </source>
</evidence>
<dbReference type="AlphaFoldDB" id="A0A5S9P016"/>
<sequence>MHTEASSRSVTYHVRGDEGEWRVETDERAGMAYASKEAAFESAVAAASNAIRDGYDVVIVVPGASTTLLGDEDTGRGLDTSEGVPLSQLP</sequence>
<name>A0A5S9P016_9HYPH</name>
<accession>A0A5S9P016</accession>
<feature type="region of interest" description="Disordered" evidence="1">
    <location>
        <begin position="69"/>
        <end position="90"/>
    </location>
</feature>
<dbReference type="Proteomes" id="UP000433050">
    <property type="component" value="Unassembled WGS sequence"/>
</dbReference>
<dbReference type="EMBL" id="CACSAS010000001">
    <property type="protein sequence ID" value="CAA0096522.1"/>
    <property type="molecule type" value="Genomic_DNA"/>
</dbReference>
<evidence type="ECO:0000313" key="2">
    <source>
        <dbReference type="EMBL" id="CAA0096522.1"/>
    </source>
</evidence>
<reference evidence="2 3" key="1">
    <citation type="submission" date="2019-12" db="EMBL/GenBank/DDBJ databases">
        <authorList>
            <person name="Reyes-Prieto M."/>
        </authorList>
    </citation>
    <scope>NUCLEOTIDE SEQUENCE [LARGE SCALE GENOMIC DNA]</scope>
    <source>
        <strain evidence="2">HF14-78462</strain>
    </source>
</reference>
<gene>
    <name evidence="2" type="ORF">STARVERO_02029</name>
</gene>
<evidence type="ECO:0008006" key="4">
    <source>
        <dbReference type="Google" id="ProtNLM"/>
    </source>
</evidence>
<proteinExistence type="predicted"/>
<organism evidence="2 3">
    <name type="scientific">Starkeya nomas</name>
    <dbReference type="NCBI Taxonomy" id="2666134"/>
    <lineage>
        <taxon>Bacteria</taxon>
        <taxon>Pseudomonadati</taxon>
        <taxon>Pseudomonadota</taxon>
        <taxon>Alphaproteobacteria</taxon>
        <taxon>Hyphomicrobiales</taxon>
        <taxon>Xanthobacteraceae</taxon>
        <taxon>Starkeya</taxon>
    </lineage>
</organism>